<evidence type="ECO:0000313" key="1">
    <source>
        <dbReference type="EMBL" id="BDX02819.1"/>
    </source>
</evidence>
<name>A0ABN6WMR8_9GAMM</name>
<accession>A0ABN6WMR8</accession>
<proteinExistence type="predicted"/>
<sequence>MLNRDIFVNDPIDSRLANNGVAQVKDDQSEGALATLEYELRTFVCDGAYQEGLNKIFNSFLGAVKSGGELQGVWISGFFGSGKSHLAKMLRTLWTNQTINGVSARDIADLPEVITKQLKELTALGLANGGLHAASGTLSAGASDRVRLALLDIIFKSAGLPEQYHQARFVMWLKAQGVLKQVQEHVEANAKRKEGIDLWLNEVKNLHVSPILHNAVLDAIPGFASDIKEVREMMRAQYPIVKDVTNDEMVDAITDALSHNGELPLTLVVLDEVQQYIGDNIQRALDVQETVETCCGAGALKSKLLFVATGQSALTGMANLQRLMGRFQLPVQLEDTDVDKVIRKVILQKKASATGAVQAVLNDNLGEISRHLRGSTIEHNKDDEQWMVPDYPLLPVRRRFWEKVLPAIDRTGTGSQLRNQLRVVHEALKVTADKELGYVVPADYLYDQISTSLLQTGVISKDIYEDISRKKGGTEEQRLQGRILALILLIGKLPEEKELGIYSTEETLADLLLEDLEKDKHTLRPLVPKMLAQLESEHLVMSLDTAQGRVYHLQTVESQAWYDELRRQENDLLGNPQNIESYRTKEIQNHVRKQVNQAMVNQGETQVPRAIQLYFELELPKNAQNQLCAWAPEQTEKQFLDAARGTDQEDATIFIYVPDSHRSELRKAIVTIKAAENTVDVRGRPSTEAGKDAMKAINTRQQEAENTKNALLKDIYSHIQVRLAGGQEVEGLTLTEQVQAAGKLACERLYRKFKIADSKGWDKVYDSATEHLDPNALAKLDYNGEPDKHPVCAEILRFVGTMKLGKEVQEYFEQPPFGWSKDTIQGALCSLAASGVLKVADNQENAVSVKDLRSNKWREVKFRPEKVSLSKVQMIKVRGIVSALLEKPCNNGEEAAKLPEALAHAKRMADQAGGDAPLPSPPNTSLIAELQMYSGNEQLQKAYENQQQLVDDFKDWNDLQIKIDQRLKDWAKLKQAMRYCKDLQIHEKLEVEAQAITHQRSLLIEPNPVSPLLKDATTALRDALTAHRSRYEEDYNTCLQDLKEDEHWQKLDETKRHGFLFQRRLDSVPDIQISTLEDAFDSLDSISFEQWNDKAAALPGLFDALLKDAINELLPKTKYHKLNKRVINNEEELKEWLDYVEQELRQQLINGPVMPS</sequence>
<dbReference type="RefSeq" id="WP_338266843.1">
    <property type="nucleotide sequence ID" value="NZ_AP027271.1"/>
</dbReference>
<dbReference type="InterPro" id="IPR047679">
    <property type="entry name" value="BREX_BrxC"/>
</dbReference>
<dbReference type="NCBIfam" id="NF033441">
    <property type="entry name" value="BREX_BrxC"/>
    <property type="match status" value="1"/>
</dbReference>
<organism evidence="1 2">
    <name type="scientific">Marinomonas pontica</name>
    <dbReference type="NCBI Taxonomy" id="264739"/>
    <lineage>
        <taxon>Bacteria</taxon>
        <taxon>Pseudomonadati</taxon>
        <taxon>Pseudomonadota</taxon>
        <taxon>Gammaproteobacteria</taxon>
        <taxon>Oceanospirillales</taxon>
        <taxon>Oceanospirillaceae</taxon>
        <taxon>Marinomonas</taxon>
    </lineage>
</organism>
<gene>
    <name evidence="1" type="ORF">MACH16_15670</name>
</gene>
<dbReference type="Proteomes" id="UP001307608">
    <property type="component" value="Chromosome"/>
</dbReference>
<keyword evidence="2" id="KW-1185">Reference proteome</keyword>
<dbReference type="InterPro" id="IPR027417">
    <property type="entry name" value="P-loop_NTPase"/>
</dbReference>
<protein>
    <recommendedName>
        <fullName evidence="3">BREX system P-loop protein BrxC</fullName>
    </recommendedName>
</protein>
<evidence type="ECO:0000313" key="2">
    <source>
        <dbReference type="Proteomes" id="UP001307608"/>
    </source>
</evidence>
<dbReference type="EMBL" id="AP027271">
    <property type="protein sequence ID" value="BDX02819.1"/>
    <property type="molecule type" value="Genomic_DNA"/>
</dbReference>
<reference evidence="1 2" key="1">
    <citation type="submission" date="2023-01" db="EMBL/GenBank/DDBJ databases">
        <title>Complete genome sequence of Marinomonas pontica strain 200518_36.</title>
        <authorList>
            <person name="Ueki S."/>
            <person name="Gajardo G."/>
            <person name="Maruyama F."/>
        </authorList>
    </citation>
    <scope>NUCLEOTIDE SEQUENCE [LARGE SCALE GENOMIC DNA]</scope>
    <source>
        <strain evidence="1 2">200518_36</strain>
    </source>
</reference>
<evidence type="ECO:0008006" key="3">
    <source>
        <dbReference type="Google" id="ProtNLM"/>
    </source>
</evidence>
<dbReference type="SUPFAM" id="SSF52540">
    <property type="entry name" value="P-loop containing nucleoside triphosphate hydrolases"/>
    <property type="match status" value="1"/>
</dbReference>